<feature type="transmembrane region" description="Helical" evidence="6">
    <location>
        <begin position="378"/>
        <end position="394"/>
    </location>
</feature>
<dbReference type="AlphaFoldDB" id="A0A168HC85"/>
<evidence type="ECO:0000256" key="2">
    <source>
        <dbReference type="ARBA" id="ARBA00022692"/>
    </source>
</evidence>
<reference evidence="8 9" key="1">
    <citation type="journal article" date="2016" name="Genome Biol. Evol.">
        <title>Divergent and convergent evolution of fungal pathogenicity.</title>
        <authorList>
            <person name="Shang Y."/>
            <person name="Xiao G."/>
            <person name="Zheng P."/>
            <person name="Cen K."/>
            <person name="Zhan S."/>
            <person name="Wang C."/>
        </authorList>
    </citation>
    <scope>NUCLEOTIDE SEQUENCE [LARGE SCALE GENOMIC DNA]</scope>
    <source>
        <strain evidence="8 9">RCEF 1005</strain>
    </source>
</reference>
<feature type="compositionally biased region" description="Polar residues" evidence="5">
    <location>
        <begin position="17"/>
        <end position="28"/>
    </location>
</feature>
<evidence type="ECO:0000259" key="7">
    <source>
        <dbReference type="PROSITE" id="PS50850"/>
    </source>
</evidence>
<feature type="transmembrane region" description="Helical" evidence="6">
    <location>
        <begin position="472"/>
        <end position="493"/>
    </location>
</feature>
<feature type="transmembrane region" description="Helical" evidence="6">
    <location>
        <begin position="414"/>
        <end position="435"/>
    </location>
</feature>
<feature type="transmembrane region" description="Helical" evidence="6">
    <location>
        <begin position="203"/>
        <end position="229"/>
    </location>
</feature>
<keyword evidence="9" id="KW-1185">Reference proteome</keyword>
<feature type="domain" description="Major facilitator superfamily (MFS) profile" evidence="7">
    <location>
        <begin position="83"/>
        <end position="607"/>
    </location>
</feature>
<feature type="region of interest" description="Disordered" evidence="5">
    <location>
        <begin position="1"/>
        <end position="55"/>
    </location>
</feature>
<comment type="caution">
    <text evidence="8">The sequence shown here is derived from an EMBL/GenBank/DDBJ whole genome shotgun (WGS) entry which is preliminary data.</text>
</comment>
<accession>A0A168HC85</accession>
<dbReference type="PROSITE" id="PS50850">
    <property type="entry name" value="MFS"/>
    <property type="match status" value="1"/>
</dbReference>
<feature type="transmembrane region" description="Helical" evidence="6">
    <location>
        <begin position="309"/>
        <end position="329"/>
    </location>
</feature>
<dbReference type="GO" id="GO:0022857">
    <property type="term" value="F:transmembrane transporter activity"/>
    <property type="evidence" value="ECO:0007669"/>
    <property type="project" value="InterPro"/>
</dbReference>
<feature type="transmembrane region" description="Helical" evidence="6">
    <location>
        <begin position="235"/>
        <end position="257"/>
    </location>
</feature>
<dbReference type="PANTHER" id="PTHR23501">
    <property type="entry name" value="MAJOR FACILITATOR SUPERFAMILY"/>
    <property type="match status" value="1"/>
</dbReference>
<dbReference type="OrthoDB" id="4868920at2759"/>
<sequence>MPAPSAASEQPRRSNDENNSVPDLSSSSAPKKAIAVADAEADEDQKPEPKDSAHAEIGVSRVEAFNKVLYQSGRAGQILLWLLAISISLTMFAYALDLGITTTVFNTMASSTFGKHSQLGAVATASQIIRAISKPFIGKLSDITSRPTTYVVILCFYVLGFIVAATSSTFAAYTVGVCFTAIGKSGLDLLSDIIVGDLTPLQWRGFFGAVLSLPFVVTVPINGFLGAAFVDRWRWGLGMFAIIMPVLLLPAIATLYVMQRRGEKVGMVTMAASRRLRHGTATEEEMYTQTTRFSRWVQLLGGGLIDIDIIGLVILGVSFSLILLPFSVAKDTADGWQSPRIIAMIVVGFILLVAFVLYEHYLSPKPIMSHRIIKNRAFLAAVTIFTFNQMASSVRNTYLSSYVYIIKQWTEYEWIIFLGITTMGLSLLGPIVGLVQRHTHRYKSLMIFGAIAKILGYSLLLETNGTMTQGTGRLVAAQLIYCLSAFNVVGARVGSQASVPHEDMASMISLLTLWSTLGSSIGSAVASAIWTNEMLDRMHVELPNVNDKTLKKIFGSIKKLRTDYAYDDPIRRGAIRAYSHVNGHIAITALILSAPPLFATFFMPDFYLGKQQNAVTNTGLDGERVEVPESAVLPQMVPVASHCHSGQCDLGFPQCQRCIDLRLACPGPRVGAFFVHAQANASQPAAAPVQPALTRIPPTSALKACRADAFDQLFVSHFIDSFGLPKTVSTGPTWLESLPSFLGARSNALAMVSIRSASMLSYGTWARDEAIQADSYRWYASALAQLRRATAQGRQQPAPALEMAVCAAVMLIHFETWAGTSRNAWVYHVKGAASLLQAAGPEACRWGFLQSVFSHLRFQVFIVSMQEDTLHAFAEPQWLEVPFREQGKTLFDELVDALFSVQRCLLFVQQQNVDMGAFKGEEACSAIRSLTDAAANQLSAWNKKHMVFLRPASGAQQACGGELISSENTGDADSIITATSIPGLPEAALVSLFHAAQLIVTQLASATDSSLRNTAEEDSQIILQANTFSAQSTSLPSTKLRPFLMLPGLKIASLWSPLPEVRSQAGALLLSEQVLASPMADLALMSEGYFSQIAASILDTFKPVHASQ</sequence>
<protein>
    <submittedName>
        <fullName evidence="8">Major facilitator superfamily domain, general substrate transporter</fullName>
    </submittedName>
</protein>
<dbReference type="InterPro" id="IPR036259">
    <property type="entry name" value="MFS_trans_sf"/>
</dbReference>
<evidence type="ECO:0000313" key="9">
    <source>
        <dbReference type="Proteomes" id="UP000076881"/>
    </source>
</evidence>
<feature type="transmembrane region" description="Helical" evidence="6">
    <location>
        <begin position="149"/>
        <end position="182"/>
    </location>
</feature>
<name>A0A168HC85_CORDF</name>
<organism evidence="8 9">
    <name type="scientific">Akanthomyces lecanii RCEF 1005</name>
    <dbReference type="NCBI Taxonomy" id="1081108"/>
    <lineage>
        <taxon>Eukaryota</taxon>
        <taxon>Fungi</taxon>
        <taxon>Dikarya</taxon>
        <taxon>Ascomycota</taxon>
        <taxon>Pezizomycotina</taxon>
        <taxon>Sordariomycetes</taxon>
        <taxon>Hypocreomycetidae</taxon>
        <taxon>Hypocreales</taxon>
        <taxon>Cordycipitaceae</taxon>
        <taxon>Akanthomyces</taxon>
        <taxon>Cordyceps confragosa</taxon>
    </lineage>
</organism>
<keyword evidence="2 6" id="KW-0812">Transmembrane</keyword>
<evidence type="ECO:0000256" key="4">
    <source>
        <dbReference type="ARBA" id="ARBA00023136"/>
    </source>
</evidence>
<evidence type="ECO:0000313" key="8">
    <source>
        <dbReference type="EMBL" id="OAA77584.1"/>
    </source>
</evidence>
<keyword evidence="4 6" id="KW-0472">Membrane</keyword>
<feature type="transmembrane region" description="Helical" evidence="6">
    <location>
        <begin position="78"/>
        <end position="96"/>
    </location>
</feature>
<dbReference type="SUPFAM" id="SSF103473">
    <property type="entry name" value="MFS general substrate transporter"/>
    <property type="match status" value="2"/>
</dbReference>
<feature type="compositionally biased region" description="Low complexity" evidence="5">
    <location>
        <begin position="29"/>
        <end position="38"/>
    </location>
</feature>
<dbReference type="STRING" id="1081108.A0A168HC85"/>
<comment type="subcellular location">
    <subcellularLocation>
        <location evidence="1">Membrane</location>
        <topology evidence="1">Multi-pass membrane protein</topology>
    </subcellularLocation>
</comment>
<evidence type="ECO:0000256" key="6">
    <source>
        <dbReference type="SAM" id="Phobius"/>
    </source>
</evidence>
<feature type="transmembrane region" description="Helical" evidence="6">
    <location>
        <begin position="341"/>
        <end position="358"/>
    </location>
</feature>
<dbReference type="InterPro" id="IPR011701">
    <property type="entry name" value="MFS"/>
</dbReference>
<gene>
    <name evidence="8" type="ORF">LEL_04407</name>
</gene>
<keyword evidence="3 6" id="KW-1133">Transmembrane helix</keyword>
<dbReference type="EMBL" id="AZHF01000003">
    <property type="protein sequence ID" value="OAA77584.1"/>
    <property type="molecule type" value="Genomic_DNA"/>
</dbReference>
<evidence type="ECO:0000256" key="5">
    <source>
        <dbReference type="SAM" id="MobiDB-lite"/>
    </source>
</evidence>
<feature type="compositionally biased region" description="Basic and acidic residues" evidence="5">
    <location>
        <begin position="44"/>
        <end position="54"/>
    </location>
</feature>
<evidence type="ECO:0000256" key="3">
    <source>
        <dbReference type="ARBA" id="ARBA00022989"/>
    </source>
</evidence>
<dbReference type="Gene3D" id="1.20.1250.20">
    <property type="entry name" value="MFS general substrate transporter like domains"/>
    <property type="match status" value="2"/>
</dbReference>
<feature type="transmembrane region" description="Helical" evidence="6">
    <location>
        <begin position="505"/>
        <end position="530"/>
    </location>
</feature>
<dbReference type="PANTHER" id="PTHR23501:SF58">
    <property type="entry name" value="LOW AFFINITY HEME TRANSPORTER STR3"/>
    <property type="match status" value="1"/>
</dbReference>
<dbReference type="GO" id="GO:0005886">
    <property type="term" value="C:plasma membrane"/>
    <property type="evidence" value="ECO:0007669"/>
    <property type="project" value="TreeGrafter"/>
</dbReference>
<dbReference type="Proteomes" id="UP000076881">
    <property type="component" value="Unassembled WGS sequence"/>
</dbReference>
<dbReference type="Pfam" id="PF07690">
    <property type="entry name" value="MFS_1"/>
    <property type="match status" value="1"/>
</dbReference>
<proteinExistence type="predicted"/>
<evidence type="ECO:0000256" key="1">
    <source>
        <dbReference type="ARBA" id="ARBA00004141"/>
    </source>
</evidence>
<feature type="transmembrane region" description="Helical" evidence="6">
    <location>
        <begin position="442"/>
        <end position="460"/>
    </location>
</feature>
<dbReference type="InterPro" id="IPR020846">
    <property type="entry name" value="MFS_dom"/>
</dbReference>